<dbReference type="RefSeq" id="WP_245605171.1">
    <property type="nucleotide sequence ID" value="NZ_CP007035.1"/>
</dbReference>
<dbReference type="AlphaFoldDB" id="W0F3M7"/>
<feature type="transmembrane region" description="Helical" evidence="1">
    <location>
        <begin position="268"/>
        <end position="287"/>
    </location>
</feature>
<feature type="transmembrane region" description="Helical" evidence="1">
    <location>
        <begin position="244"/>
        <end position="262"/>
    </location>
</feature>
<evidence type="ECO:0008006" key="4">
    <source>
        <dbReference type="Google" id="ProtNLM"/>
    </source>
</evidence>
<feature type="transmembrane region" description="Helical" evidence="1">
    <location>
        <begin position="94"/>
        <end position="114"/>
    </location>
</feature>
<feature type="transmembrane region" description="Helical" evidence="1">
    <location>
        <begin position="212"/>
        <end position="232"/>
    </location>
</feature>
<name>W0F3M7_9BACT</name>
<evidence type="ECO:0000313" key="2">
    <source>
        <dbReference type="EMBL" id="AHF17627.1"/>
    </source>
</evidence>
<keyword evidence="1" id="KW-0812">Transmembrane</keyword>
<feature type="transmembrane region" description="Helical" evidence="1">
    <location>
        <begin position="47"/>
        <end position="67"/>
    </location>
</feature>
<gene>
    <name evidence="2" type="ORF">NIASO_11350</name>
</gene>
<accession>W0F3M7</accession>
<sequence>MIFILGILLKLPWILGHPAVVLRSQDGFLYDRFVKFINPVAAVFPSIYGTLALLLIFWQAYLVTIFVNNQRLVNKPNYLPGMTLMLVSSFIPEFNYLSGPLFCSLFFLAAFIFIFRAQSNSNAKGAIFNCGLACALASMFFQPAVLFLFWSLAALAFLRPFRLNEWLLLLIGFTTPYYFYLTYLFLSDQWGMVATMIEPFSIGFHPGEQTPWFAGALFLIILPLLAGIYYINRLASKMLMQVRKGWILCLLYLATAVIIALINPGNDFTNWVLILVPCAAVHAFGYLNSELKIYPIIAFWLTVVYIVAIEMTHTFL</sequence>
<keyword evidence="1" id="KW-1133">Transmembrane helix</keyword>
<protein>
    <recommendedName>
        <fullName evidence="4">Beta-carotene 15,15-monooxygenase</fullName>
    </recommendedName>
</protein>
<dbReference type="STRING" id="929713.NIASO_11350"/>
<keyword evidence="1" id="KW-0472">Membrane</keyword>
<feature type="transmembrane region" description="Helical" evidence="1">
    <location>
        <begin position="294"/>
        <end position="315"/>
    </location>
</feature>
<organism evidence="2 3">
    <name type="scientific">Niabella soli DSM 19437</name>
    <dbReference type="NCBI Taxonomy" id="929713"/>
    <lineage>
        <taxon>Bacteria</taxon>
        <taxon>Pseudomonadati</taxon>
        <taxon>Bacteroidota</taxon>
        <taxon>Chitinophagia</taxon>
        <taxon>Chitinophagales</taxon>
        <taxon>Chitinophagaceae</taxon>
        <taxon>Niabella</taxon>
    </lineage>
</organism>
<proteinExistence type="predicted"/>
<dbReference type="eggNOG" id="ENOG502Z7K8">
    <property type="taxonomic scope" value="Bacteria"/>
</dbReference>
<reference evidence="2 3" key="1">
    <citation type="submission" date="2013-12" db="EMBL/GenBank/DDBJ databases">
        <authorList>
            <consortium name="DOE Joint Genome Institute"/>
            <person name="Eisen J."/>
            <person name="Huntemann M."/>
            <person name="Han J."/>
            <person name="Chen A."/>
            <person name="Kyrpides N."/>
            <person name="Mavromatis K."/>
            <person name="Markowitz V."/>
            <person name="Palaniappan K."/>
            <person name="Ivanova N."/>
            <person name="Schaumberg A."/>
            <person name="Pati A."/>
            <person name="Liolios K."/>
            <person name="Nordberg H.P."/>
            <person name="Cantor M.N."/>
            <person name="Hua S.X."/>
            <person name="Woyke T."/>
        </authorList>
    </citation>
    <scope>NUCLEOTIDE SEQUENCE [LARGE SCALE GENOMIC DNA]</scope>
    <source>
        <strain evidence="3">DSM 19437</strain>
    </source>
</reference>
<feature type="transmembrane region" description="Helical" evidence="1">
    <location>
        <begin position="126"/>
        <end position="154"/>
    </location>
</feature>
<keyword evidence="3" id="KW-1185">Reference proteome</keyword>
<dbReference type="Proteomes" id="UP000003586">
    <property type="component" value="Chromosome"/>
</dbReference>
<feature type="transmembrane region" description="Helical" evidence="1">
    <location>
        <begin position="166"/>
        <end position="186"/>
    </location>
</feature>
<evidence type="ECO:0000313" key="3">
    <source>
        <dbReference type="Proteomes" id="UP000003586"/>
    </source>
</evidence>
<dbReference type="EMBL" id="CP007035">
    <property type="protein sequence ID" value="AHF17627.1"/>
    <property type="molecule type" value="Genomic_DNA"/>
</dbReference>
<dbReference type="KEGG" id="nso:NIASO_11350"/>
<dbReference type="HOGENOM" id="CLU_879490_0_0_10"/>
<evidence type="ECO:0000256" key="1">
    <source>
        <dbReference type="SAM" id="Phobius"/>
    </source>
</evidence>